<evidence type="ECO:0000256" key="1">
    <source>
        <dbReference type="ARBA" id="ARBA00022491"/>
    </source>
</evidence>
<evidence type="ECO:0000256" key="4">
    <source>
        <dbReference type="ARBA" id="ARBA00023163"/>
    </source>
</evidence>
<dbReference type="PRINTS" id="PR00035">
    <property type="entry name" value="HTHGNTR"/>
</dbReference>
<keyword evidence="7" id="KW-1185">Reference proteome</keyword>
<feature type="domain" description="HTH gntR-type" evidence="5">
    <location>
        <begin position="3"/>
        <end position="71"/>
    </location>
</feature>
<dbReference type="EMBL" id="SKFG01000017">
    <property type="protein sequence ID" value="TCZ75686.1"/>
    <property type="molecule type" value="Genomic_DNA"/>
</dbReference>
<dbReference type="PROSITE" id="PS50949">
    <property type="entry name" value="HTH_GNTR"/>
    <property type="match status" value="1"/>
</dbReference>
<comment type="caution">
    <text evidence="6">The sequence shown here is derived from an EMBL/GenBank/DDBJ whole genome shotgun (WGS) entry which is preliminary data.</text>
</comment>
<proteinExistence type="predicted"/>
<evidence type="ECO:0000313" key="6">
    <source>
        <dbReference type="EMBL" id="TCZ75686.1"/>
    </source>
</evidence>
<dbReference type="PANTHER" id="PTHR30146">
    <property type="entry name" value="LACI-RELATED TRANSCRIPTIONAL REPRESSOR"/>
    <property type="match status" value="1"/>
</dbReference>
<sequence length="355" mass="40421">MQETLYEKIYNRLIYDIRTSKLKPGDRVPSEKELADEYKVSRITTKKAMEMLAQSGYIERIRGKGSYVTNVDAGRDHMPQSERPKDTIGDIEARSKVIGLLLPDLSDSFGLRLFRAIEQQCAKMNCQLLIKLTGNKQDVEETAIRDWIKFGVDGLIVLPACGAHYNGELVRLVLDGFPIVLLNQSFKGIAACTIGTDHKHAAYDLTDYLFDKGYLDIAFITTSIENNSTYEAQFQGYTNAIVQRGQVVHPAYVVEDQLILGDFIDQHPNVKAFVVSEYQLGINLQQELQRRRNDWAECEVVCFNSPQEQGVAPIFTSIQQNEEQLGVEAVHLLNAQWNHETYELHNHVNYKLIYK</sequence>
<name>A0A4R4E7H4_9BACL</name>
<dbReference type="InterPro" id="IPR036388">
    <property type="entry name" value="WH-like_DNA-bd_sf"/>
</dbReference>
<dbReference type="Pfam" id="PF00532">
    <property type="entry name" value="Peripla_BP_1"/>
    <property type="match status" value="1"/>
</dbReference>
<dbReference type="SUPFAM" id="SSF53822">
    <property type="entry name" value="Periplasmic binding protein-like I"/>
    <property type="match status" value="1"/>
</dbReference>
<dbReference type="GO" id="GO:0003700">
    <property type="term" value="F:DNA-binding transcription factor activity"/>
    <property type="evidence" value="ECO:0007669"/>
    <property type="project" value="InterPro"/>
</dbReference>
<dbReference type="InterPro" id="IPR001761">
    <property type="entry name" value="Peripla_BP/Lac1_sug-bd_dom"/>
</dbReference>
<reference evidence="6 7" key="1">
    <citation type="submission" date="2019-03" db="EMBL/GenBank/DDBJ databases">
        <authorList>
            <person name="Kim M.K.M."/>
        </authorList>
    </citation>
    <scope>NUCLEOTIDE SEQUENCE [LARGE SCALE GENOMIC DNA]</scope>
    <source>
        <strain evidence="6 7">18JY21-1</strain>
    </source>
</reference>
<keyword evidence="3" id="KW-0238">DNA-binding</keyword>
<dbReference type="InterPro" id="IPR028082">
    <property type="entry name" value="Peripla_BP_I"/>
</dbReference>
<evidence type="ECO:0000256" key="3">
    <source>
        <dbReference type="ARBA" id="ARBA00023125"/>
    </source>
</evidence>
<dbReference type="InterPro" id="IPR000524">
    <property type="entry name" value="Tscrpt_reg_HTH_GntR"/>
</dbReference>
<keyword evidence="1" id="KW-0678">Repressor</keyword>
<keyword evidence="2" id="KW-0805">Transcription regulation</keyword>
<dbReference type="PANTHER" id="PTHR30146:SF95">
    <property type="entry name" value="RIBOSE OPERON REPRESSOR"/>
    <property type="match status" value="1"/>
</dbReference>
<dbReference type="Pfam" id="PF00392">
    <property type="entry name" value="GntR"/>
    <property type="match status" value="1"/>
</dbReference>
<dbReference type="Gene3D" id="3.40.50.2300">
    <property type="match status" value="2"/>
</dbReference>
<dbReference type="AlphaFoldDB" id="A0A4R4E7H4"/>
<dbReference type="Proteomes" id="UP000295418">
    <property type="component" value="Unassembled WGS sequence"/>
</dbReference>
<protein>
    <submittedName>
        <fullName evidence="6">GntR family transcriptional regulator</fullName>
    </submittedName>
</protein>
<evidence type="ECO:0000313" key="7">
    <source>
        <dbReference type="Proteomes" id="UP000295418"/>
    </source>
</evidence>
<dbReference type="RefSeq" id="WP_132419139.1">
    <property type="nucleotide sequence ID" value="NZ_SKFG01000017.1"/>
</dbReference>
<dbReference type="SMART" id="SM00345">
    <property type="entry name" value="HTH_GNTR"/>
    <property type="match status" value="1"/>
</dbReference>
<organism evidence="6 7">
    <name type="scientific">Paenibacillus albiflavus</name>
    <dbReference type="NCBI Taxonomy" id="2545760"/>
    <lineage>
        <taxon>Bacteria</taxon>
        <taxon>Bacillati</taxon>
        <taxon>Bacillota</taxon>
        <taxon>Bacilli</taxon>
        <taxon>Bacillales</taxon>
        <taxon>Paenibacillaceae</taxon>
        <taxon>Paenibacillus</taxon>
    </lineage>
</organism>
<dbReference type="SUPFAM" id="SSF46785">
    <property type="entry name" value="Winged helix' DNA-binding domain"/>
    <property type="match status" value="1"/>
</dbReference>
<dbReference type="Gene3D" id="1.10.10.10">
    <property type="entry name" value="Winged helix-like DNA-binding domain superfamily/Winged helix DNA-binding domain"/>
    <property type="match status" value="1"/>
</dbReference>
<dbReference type="InterPro" id="IPR036390">
    <property type="entry name" value="WH_DNA-bd_sf"/>
</dbReference>
<evidence type="ECO:0000259" key="5">
    <source>
        <dbReference type="PROSITE" id="PS50949"/>
    </source>
</evidence>
<dbReference type="CDD" id="cd07377">
    <property type="entry name" value="WHTH_GntR"/>
    <property type="match status" value="1"/>
</dbReference>
<dbReference type="GO" id="GO:0000976">
    <property type="term" value="F:transcription cis-regulatory region binding"/>
    <property type="evidence" value="ECO:0007669"/>
    <property type="project" value="TreeGrafter"/>
</dbReference>
<gene>
    <name evidence="6" type="ORF">E0485_16435</name>
</gene>
<dbReference type="CDD" id="cd06267">
    <property type="entry name" value="PBP1_LacI_sugar_binding-like"/>
    <property type="match status" value="1"/>
</dbReference>
<evidence type="ECO:0000256" key="2">
    <source>
        <dbReference type="ARBA" id="ARBA00023015"/>
    </source>
</evidence>
<accession>A0A4R4E7H4</accession>
<keyword evidence="4" id="KW-0804">Transcription</keyword>
<dbReference type="OrthoDB" id="9799482at2"/>